<accession>A0A6H5I046</accession>
<feature type="region of interest" description="Disordered" evidence="1">
    <location>
        <begin position="1"/>
        <end position="38"/>
    </location>
</feature>
<dbReference type="EMBL" id="CADCXV010000586">
    <property type="protein sequence ID" value="CAB0030947.1"/>
    <property type="molecule type" value="Genomic_DNA"/>
</dbReference>
<protein>
    <submittedName>
        <fullName evidence="2">Uncharacterized protein</fullName>
    </submittedName>
</protein>
<keyword evidence="3" id="KW-1185">Reference proteome</keyword>
<organism evidence="2 3">
    <name type="scientific">Trichogramma brassicae</name>
    <dbReference type="NCBI Taxonomy" id="86971"/>
    <lineage>
        <taxon>Eukaryota</taxon>
        <taxon>Metazoa</taxon>
        <taxon>Ecdysozoa</taxon>
        <taxon>Arthropoda</taxon>
        <taxon>Hexapoda</taxon>
        <taxon>Insecta</taxon>
        <taxon>Pterygota</taxon>
        <taxon>Neoptera</taxon>
        <taxon>Endopterygota</taxon>
        <taxon>Hymenoptera</taxon>
        <taxon>Apocrita</taxon>
        <taxon>Proctotrupomorpha</taxon>
        <taxon>Chalcidoidea</taxon>
        <taxon>Trichogrammatidae</taxon>
        <taxon>Trichogramma</taxon>
    </lineage>
</organism>
<evidence type="ECO:0000313" key="3">
    <source>
        <dbReference type="Proteomes" id="UP000479190"/>
    </source>
</evidence>
<sequence length="62" mass="6989">MESPIEISENAEITKTSNRHRNRKADQNNSSCHKERDDSAIWCIRQTASAALSSAQRQEADT</sequence>
<reference evidence="2 3" key="1">
    <citation type="submission" date="2020-02" db="EMBL/GenBank/DDBJ databases">
        <authorList>
            <person name="Ferguson B K."/>
        </authorList>
    </citation>
    <scope>NUCLEOTIDE SEQUENCE [LARGE SCALE GENOMIC DNA]</scope>
</reference>
<evidence type="ECO:0000256" key="1">
    <source>
        <dbReference type="SAM" id="MobiDB-lite"/>
    </source>
</evidence>
<dbReference type="Proteomes" id="UP000479190">
    <property type="component" value="Unassembled WGS sequence"/>
</dbReference>
<evidence type="ECO:0000313" key="2">
    <source>
        <dbReference type="EMBL" id="CAB0030947.1"/>
    </source>
</evidence>
<name>A0A6H5I046_9HYME</name>
<dbReference type="AlphaFoldDB" id="A0A6H5I046"/>
<proteinExistence type="predicted"/>
<gene>
    <name evidence="2" type="ORF">TBRA_LOCUS2931</name>
</gene>